<evidence type="ECO:0000256" key="1">
    <source>
        <dbReference type="SAM" id="MobiDB-lite"/>
    </source>
</evidence>
<name>A0AA35VPH9_LACSI</name>
<evidence type="ECO:0000259" key="2">
    <source>
        <dbReference type="Pfam" id="PF26130"/>
    </source>
</evidence>
<gene>
    <name evidence="3" type="ORF">LSALG_LOCUS4492</name>
</gene>
<evidence type="ECO:0000313" key="4">
    <source>
        <dbReference type="Proteomes" id="UP001177003"/>
    </source>
</evidence>
<proteinExistence type="predicted"/>
<dbReference type="AlphaFoldDB" id="A0AA35VPH9"/>
<keyword evidence="4" id="KW-1185">Reference proteome</keyword>
<feature type="region of interest" description="Disordered" evidence="1">
    <location>
        <begin position="154"/>
        <end position="174"/>
    </location>
</feature>
<feature type="domain" description="PB1-like" evidence="2">
    <location>
        <begin position="11"/>
        <end position="108"/>
    </location>
</feature>
<protein>
    <recommendedName>
        <fullName evidence="2">PB1-like domain-containing protein</fullName>
    </recommendedName>
</protein>
<organism evidence="3 4">
    <name type="scientific">Lactuca saligna</name>
    <name type="common">Willowleaf lettuce</name>
    <dbReference type="NCBI Taxonomy" id="75948"/>
    <lineage>
        <taxon>Eukaryota</taxon>
        <taxon>Viridiplantae</taxon>
        <taxon>Streptophyta</taxon>
        <taxon>Embryophyta</taxon>
        <taxon>Tracheophyta</taxon>
        <taxon>Spermatophyta</taxon>
        <taxon>Magnoliopsida</taxon>
        <taxon>eudicotyledons</taxon>
        <taxon>Gunneridae</taxon>
        <taxon>Pentapetalae</taxon>
        <taxon>asterids</taxon>
        <taxon>campanulids</taxon>
        <taxon>Asterales</taxon>
        <taxon>Asteraceae</taxon>
        <taxon>Cichorioideae</taxon>
        <taxon>Cichorieae</taxon>
        <taxon>Lactucinae</taxon>
        <taxon>Lactuca</taxon>
    </lineage>
</organism>
<accession>A0AA35VPH9</accession>
<dbReference type="Proteomes" id="UP001177003">
    <property type="component" value="Chromosome 0"/>
</dbReference>
<dbReference type="Pfam" id="PF26130">
    <property type="entry name" value="PB1-like"/>
    <property type="match status" value="1"/>
</dbReference>
<sequence>MFTLGSISSFCTFKINHGGSFTNTVSGKSYIDGLVDHFDFLDMDVFSVHKLDDMMAVLRYNDGGIMFYHFMILETDFDSGLLPLGTDQEVIQLARYVLNHKEINLYIELGNNRVVPCFKSPLKVRIEEVEGNHSPEINRLIERVIPLGGVQFEDNHGKKDVDTGDEHQPKRDVDPVDDYEVMGDVDAEYGGGKIYMMLSCLRMNTVEIRKVLVSVLGVRVVGVRII</sequence>
<evidence type="ECO:0000313" key="3">
    <source>
        <dbReference type="EMBL" id="CAI9263818.1"/>
    </source>
</evidence>
<dbReference type="EMBL" id="OX465086">
    <property type="protein sequence ID" value="CAI9263818.1"/>
    <property type="molecule type" value="Genomic_DNA"/>
</dbReference>
<dbReference type="InterPro" id="IPR058594">
    <property type="entry name" value="PB1-like_dom_pln"/>
</dbReference>
<reference evidence="3" key="1">
    <citation type="submission" date="2023-04" db="EMBL/GenBank/DDBJ databases">
        <authorList>
            <person name="Vijverberg K."/>
            <person name="Xiong W."/>
            <person name="Schranz E."/>
        </authorList>
    </citation>
    <scope>NUCLEOTIDE SEQUENCE</scope>
</reference>